<keyword evidence="2" id="KW-1185">Reference proteome</keyword>
<name>A0A2P5EFB4_TREOI</name>
<reference evidence="2" key="1">
    <citation type="submission" date="2016-06" db="EMBL/GenBank/DDBJ databases">
        <title>Parallel loss of symbiosis genes in relatives of nitrogen-fixing non-legume Parasponia.</title>
        <authorList>
            <person name="Van Velzen R."/>
            <person name="Holmer R."/>
            <person name="Bu F."/>
            <person name="Rutten L."/>
            <person name="Van Zeijl A."/>
            <person name="Liu W."/>
            <person name="Santuari L."/>
            <person name="Cao Q."/>
            <person name="Sharma T."/>
            <person name="Shen D."/>
            <person name="Roswanjaya Y."/>
            <person name="Wardhani T."/>
            <person name="Kalhor M.S."/>
            <person name="Jansen J."/>
            <person name="Van den Hoogen J."/>
            <person name="Gungor B."/>
            <person name="Hartog M."/>
            <person name="Hontelez J."/>
            <person name="Verver J."/>
            <person name="Yang W.-C."/>
            <person name="Schijlen E."/>
            <person name="Repin R."/>
            <person name="Schilthuizen M."/>
            <person name="Schranz E."/>
            <person name="Heidstra R."/>
            <person name="Miyata K."/>
            <person name="Fedorova E."/>
            <person name="Kohlen W."/>
            <person name="Bisseling T."/>
            <person name="Smit S."/>
            <person name="Geurts R."/>
        </authorList>
    </citation>
    <scope>NUCLEOTIDE SEQUENCE [LARGE SCALE GENOMIC DNA]</scope>
    <source>
        <strain evidence="2">cv. RG33-2</strain>
    </source>
</reference>
<sequence>MGSDGSTPLREKELLRFRRVRSVEIERKEERGEACRGIYRGLPDIMVELDIGQLATLGS</sequence>
<evidence type="ECO:0000313" key="1">
    <source>
        <dbReference type="EMBL" id="PON84218.1"/>
    </source>
</evidence>
<comment type="caution">
    <text evidence="1">The sequence shown here is derived from an EMBL/GenBank/DDBJ whole genome shotgun (WGS) entry which is preliminary data.</text>
</comment>
<protein>
    <submittedName>
        <fullName evidence="1">Uncharacterized protein</fullName>
    </submittedName>
</protein>
<accession>A0A2P5EFB4</accession>
<organism evidence="1 2">
    <name type="scientific">Trema orientale</name>
    <name type="common">Charcoal tree</name>
    <name type="synonym">Celtis orientalis</name>
    <dbReference type="NCBI Taxonomy" id="63057"/>
    <lineage>
        <taxon>Eukaryota</taxon>
        <taxon>Viridiplantae</taxon>
        <taxon>Streptophyta</taxon>
        <taxon>Embryophyta</taxon>
        <taxon>Tracheophyta</taxon>
        <taxon>Spermatophyta</taxon>
        <taxon>Magnoliopsida</taxon>
        <taxon>eudicotyledons</taxon>
        <taxon>Gunneridae</taxon>
        <taxon>Pentapetalae</taxon>
        <taxon>rosids</taxon>
        <taxon>fabids</taxon>
        <taxon>Rosales</taxon>
        <taxon>Cannabaceae</taxon>
        <taxon>Trema</taxon>
    </lineage>
</organism>
<dbReference type="InParanoid" id="A0A2P5EFB4"/>
<dbReference type="EMBL" id="JXTC01000166">
    <property type="protein sequence ID" value="PON84218.1"/>
    <property type="molecule type" value="Genomic_DNA"/>
</dbReference>
<proteinExistence type="predicted"/>
<gene>
    <name evidence="1" type="ORF">TorRG33x02_199720</name>
</gene>
<evidence type="ECO:0000313" key="2">
    <source>
        <dbReference type="Proteomes" id="UP000237000"/>
    </source>
</evidence>
<dbReference type="AlphaFoldDB" id="A0A2P5EFB4"/>
<dbReference type="Proteomes" id="UP000237000">
    <property type="component" value="Unassembled WGS sequence"/>
</dbReference>